<dbReference type="Proteomes" id="UP000318571">
    <property type="component" value="Chromosome 10"/>
</dbReference>
<evidence type="ECO:0000256" key="2">
    <source>
        <dbReference type="ARBA" id="ARBA00005944"/>
    </source>
</evidence>
<proteinExistence type="inferred from homology"/>
<dbReference type="PANTHER" id="PTHR34093">
    <property type="entry name" value="CHLORIDE CHANNEL CLIC-LIKE PROTEIN 1"/>
    <property type="match status" value="1"/>
</dbReference>
<dbReference type="GO" id="GO:0016020">
    <property type="term" value="C:membrane"/>
    <property type="evidence" value="ECO:0007669"/>
    <property type="project" value="UniProtKB-SubCell"/>
</dbReference>
<feature type="transmembrane region" description="Helical" evidence="8">
    <location>
        <begin position="371"/>
        <end position="390"/>
    </location>
</feature>
<comment type="caution">
    <text evidence="10">The sequence shown here is derived from an EMBL/GenBank/DDBJ whole genome shotgun (WGS) entry which is preliminary data.</text>
</comment>
<dbReference type="EMBL" id="VCGU01000458">
    <property type="protein sequence ID" value="TRY62724.1"/>
    <property type="molecule type" value="Genomic_DNA"/>
</dbReference>
<evidence type="ECO:0000256" key="4">
    <source>
        <dbReference type="ARBA" id="ARBA00022692"/>
    </source>
</evidence>
<dbReference type="PANTHER" id="PTHR34093:SF1">
    <property type="entry name" value="CHLORIDE CHANNEL CLIC-LIKE PROTEIN 1"/>
    <property type="match status" value="1"/>
</dbReference>
<evidence type="ECO:0000313" key="11">
    <source>
        <dbReference type="Proteomes" id="UP000318571"/>
    </source>
</evidence>
<keyword evidence="4 8" id="KW-0812">Transmembrane</keyword>
<dbReference type="AlphaFoldDB" id="A0A553NB99"/>
<accession>A0A553NB99</accession>
<feature type="compositionally biased region" description="Basic and acidic residues" evidence="7">
    <location>
        <begin position="535"/>
        <end position="550"/>
    </location>
</feature>
<feature type="chain" id="PRO_5022199942" description="Chloride channel CLIC-like protein 1" evidence="9">
    <location>
        <begin position="22"/>
        <end position="585"/>
    </location>
</feature>
<feature type="signal peptide" evidence="9">
    <location>
        <begin position="1"/>
        <end position="21"/>
    </location>
</feature>
<evidence type="ECO:0000256" key="8">
    <source>
        <dbReference type="SAM" id="Phobius"/>
    </source>
</evidence>
<feature type="region of interest" description="Disordered" evidence="7">
    <location>
        <begin position="449"/>
        <end position="550"/>
    </location>
</feature>
<dbReference type="OMA" id="CLEYHEA"/>
<dbReference type="STRING" id="6832.A0A553NB99"/>
<evidence type="ECO:0000256" key="7">
    <source>
        <dbReference type="SAM" id="MobiDB-lite"/>
    </source>
</evidence>
<evidence type="ECO:0000256" key="5">
    <source>
        <dbReference type="ARBA" id="ARBA00022989"/>
    </source>
</evidence>
<organism evidence="10 11">
    <name type="scientific">Tigriopus californicus</name>
    <name type="common">Marine copepod</name>
    <dbReference type="NCBI Taxonomy" id="6832"/>
    <lineage>
        <taxon>Eukaryota</taxon>
        <taxon>Metazoa</taxon>
        <taxon>Ecdysozoa</taxon>
        <taxon>Arthropoda</taxon>
        <taxon>Crustacea</taxon>
        <taxon>Multicrustacea</taxon>
        <taxon>Hexanauplia</taxon>
        <taxon>Copepoda</taxon>
        <taxon>Harpacticoida</taxon>
        <taxon>Harpacticidae</taxon>
        <taxon>Tigriopus</taxon>
    </lineage>
</organism>
<keyword evidence="6 8" id="KW-0472">Membrane</keyword>
<dbReference type="GO" id="GO:0005254">
    <property type="term" value="F:chloride channel activity"/>
    <property type="evidence" value="ECO:0007669"/>
    <property type="project" value="TreeGrafter"/>
</dbReference>
<name>A0A553NB99_TIGCA</name>
<protein>
    <recommendedName>
        <fullName evidence="3">Chloride channel CLIC-like protein 1</fullName>
    </recommendedName>
</protein>
<evidence type="ECO:0000256" key="1">
    <source>
        <dbReference type="ARBA" id="ARBA00004141"/>
    </source>
</evidence>
<reference evidence="10 11" key="1">
    <citation type="journal article" date="2018" name="Nat. Ecol. Evol.">
        <title>Genomic signatures of mitonuclear coevolution across populations of Tigriopus californicus.</title>
        <authorList>
            <person name="Barreto F.S."/>
            <person name="Watson E.T."/>
            <person name="Lima T.G."/>
            <person name="Willett C.S."/>
            <person name="Edmands S."/>
            <person name="Li W."/>
            <person name="Burton R.S."/>
        </authorList>
    </citation>
    <scope>NUCLEOTIDE SEQUENCE [LARGE SCALE GENOMIC DNA]</scope>
    <source>
        <strain evidence="10 11">San Diego</strain>
    </source>
</reference>
<dbReference type="GO" id="GO:0005783">
    <property type="term" value="C:endoplasmic reticulum"/>
    <property type="evidence" value="ECO:0007669"/>
    <property type="project" value="TreeGrafter"/>
</dbReference>
<comment type="similarity">
    <text evidence="2">Belongs to the chloride channel MCLC family.</text>
</comment>
<dbReference type="InterPro" id="IPR009231">
    <property type="entry name" value="Chloride_chnl_CLIC-like"/>
</dbReference>
<evidence type="ECO:0000256" key="9">
    <source>
        <dbReference type="SAM" id="SignalP"/>
    </source>
</evidence>
<feature type="transmembrane region" description="Helical" evidence="8">
    <location>
        <begin position="227"/>
        <end position="244"/>
    </location>
</feature>
<gene>
    <name evidence="10" type="ORF">TCAL_16599</name>
</gene>
<dbReference type="Pfam" id="PF05934">
    <property type="entry name" value="MCLC"/>
    <property type="match status" value="1"/>
</dbReference>
<dbReference type="PROSITE" id="PS51257">
    <property type="entry name" value="PROKAR_LIPOPROTEIN"/>
    <property type="match status" value="1"/>
</dbReference>
<evidence type="ECO:0000256" key="3">
    <source>
        <dbReference type="ARBA" id="ARBA00015571"/>
    </source>
</evidence>
<keyword evidence="11" id="KW-1185">Reference proteome</keyword>
<comment type="subcellular location">
    <subcellularLocation>
        <location evidence="1">Membrane</location>
        <topology evidence="1">Multi-pass membrane protein</topology>
    </subcellularLocation>
</comment>
<feature type="compositionally biased region" description="Basic and acidic residues" evidence="7">
    <location>
        <begin position="455"/>
        <end position="468"/>
    </location>
</feature>
<feature type="region of interest" description="Disordered" evidence="7">
    <location>
        <begin position="50"/>
        <end position="73"/>
    </location>
</feature>
<evidence type="ECO:0000256" key="6">
    <source>
        <dbReference type="ARBA" id="ARBA00023136"/>
    </source>
</evidence>
<keyword evidence="5 8" id="KW-1133">Transmembrane helix</keyword>
<keyword evidence="9" id="KW-0732">Signal</keyword>
<feature type="compositionally biased region" description="Acidic residues" evidence="7">
    <location>
        <begin position="519"/>
        <end position="534"/>
    </location>
</feature>
<evidence type="ECO:0000313" key="10">
    <source>
        <dbReference type="EMBL" id="TRY62724.1"/>
    </source>
</evidence>
<sequence>MRLLLIWGGWSWLGCWSVVASDRPPYASPLDQPPDTAHWINPHDMGGKPLAPSQMLAQASRASKHAPPPTSPPSASILVKLAACSDCAQVAQSLEACQSQLAAATGPAGADSRAGSDPRPPGCDRPFLERYVRFVLRTFRAYEGGILQSERLRYRVQVGFAQSDLQDLQTFVQGHARVTLSDVDRILSDMFVRVVSVQAHDPPDPADPPPPDYTRWLLAYVPSQPDLFWLLVCALTVLVWYLIIRGSSGRRVFGIIFGVSTLWHGTFLYKRAVAKKMADISDMPHVPPECFPSQMGWTSFLVQTLFSSSSRKCLEYHEALMIDPLLEVSPIMAVVETFTRMVLHPLEHLGLNLSKFFRSLSSELSWTASPFVMGFMFLFIILMCIMMFGYRFRLPFFLGALEPHHAGPQATPKSASMEIQALKQEIQLLKQLNENAMLYQKPAATLQRVPSALEPSRDCHPRLQELPRSHSVAGRLPVESEADEYKILSPPPKSHPDSLRKSPKKKLVAKGDVTSPQDTDFEWVTEQDSDEGEDDKPAPDPVHPDPMEVKSKLDFEALNDVGIRNQEYLKKIEEIFEEPPQVDEY</sequence>